<gene>
    <name evidence="3" type="ORF">NEJAP_2394</name>
</gene>
<dbReference type="InterPro" id="IPR051311">
    <property type="entry name" value="DedA_domain"/>
</dbReference>
<evidence type="ECO:0000259" key="2">
    <source>
        <dbReference type="Pfam" id="PF09335"/>
    </source>
</evidence>
<dbReference type="AlphaFoldDB" id="A0A7R6SWC4"/>
<organism evidence="3 4">
    <name type="scientific">Neptunomonas japonica JAMM 1380</name>
    <dbReference type="NCBI Taxonomy" id="1441457"/>
    <lineage>
        <taxon>Bacteria</taxon>
        <taxon>Pseudomonadati</taxon>
        <taxon>Pseudomonadota</taxon>
        <taxon>Gammaproteobacteria</taxon>
        <taxon>Oceanospirillales</taxon>
        <taxon>Oceanospirillaceae</taxon>
        <taxon>Neptunomonas</taxon>
    </lineage>
</organism>
<dbReference type="InterPro" id="IPR032816">
    <property type="entry name" value="VTT_dom"/>
</dbReference>
<keyword evidence="1" id="KW-0812">Transmembrane</keyword>
<dbReference type="GO" id="GO:0005886">
    <property type="term" value="C:plasma membrane"/>
    <property type="evidence" value="ECO:0007669"/>
    <property type="project" value="UniProtKB-ARBA"/>
</dbReference>
<dbReference type="KEGG" id="njp:NEJAP_2394"/>
<feature type="domain" description="VTT" evidence="2">
    <location>
        <begin position="37"/>
        <end position="135"/>
    </location>
</feature>
<protein>
    <recommendedName>
        <fullName evidence="2">VTT domain-containing protein</fullName>
    </recommendedName>
</protein>
<feature type="transmembrane region" description="Helical" evidence="1">
    <location>
        <begin position="117"/>
        <end position="137"/>
    </location>
</feature>
<evidence type="ECO:0000256" key="1">
    <source>
        <dbReference type="SAM" id="Phobius"/>
    </source>
</evidence>
<accession>A0A7R6SWC4</accession>
<evidence type="ECO:0000313" key="4">
    <source>
        <dbReference type="Proteomes" id="UP000595332"/>
    </source>
</evidence>
<feature type="transmembrane region" description="Helical" evidence="1">
    <location>
        <begin position="91"/>
        <end position="111"/>
    </location>
</feature>
<dbReference type="RefSeq" id="WP_201347533.1">
    <property type="nucleotide sequence ID" value="NZ_AP014546.1"/>
</dbReference>
<dbReference type="Pfam" id="PF09335">
    <property type="entry name" value="VTT_dom"/>
    <property type="match status" value="1"/>
</dbReference>
<sequence>MDASLLGLFFSSLVSSTLLPGGSEAYLAWLVSDGEISAWVLIAVATLGNTLGGVITYGMGRLVAMRYPFKLLDKNKHQRAKRWFEKVGSSVLLLSWLPVVGDPLCFVAGWLRVNAVMGIFFIALGKAIRYMLIAGLFV</sequence>
<dbReference type="EMBL" id="AP014546">
    <property type="protein sequence ID" value="BBB30340.1"/>
    <property type="molecule type" value="Genomic_DNA"/>
</dbReference>
<evidence type="ECO:0000313" key="3">
    <source>
        <dbReference type="EMBL" id="BBB30340.1"/>
    </source>
</evidence>
<feature type="transmembrane region" description="Helical" evidence="1">
    <location>
        <begin position="36"/>
        <end position="60"/>
    </location>
</feature>
<dbReference type="PANTHER" id="PTHR42709">
    <property type="entry name" value="ALKALINE PHOSPHATASE LIKE PROTEIN"/>
    <property type="match status" value="1"/>
</dbReference>
<keyword evidence="4" id="KW-1185">Reference proteome</keyword>
<name>A0A7R6SWC4_9GAMM</name>
<dbReference type="PANTHER" id="PTHR42709:SF4">
    <property type="entry name" value="INNER MEMBRANE PROTEIN YQAA"/>
    <property type="match status" value="1"/>
</dbReference>
<dbReference type="Proteomes" id="UP000595332">
    <property type="component" value="Chromosome"/>
</dbReference>
<reference evidence="3 4" key="1">
    <citation type="journal article" date="2008" name="Int. J. Syst. Evol. Microbiol.">
        <title>Neptunomonas japonica sp. nov., an Osedax japonicus symbiont-like bacterium isolated from sediment adjacent to sperm whale carcasses off Kagoshima, Japan.</title>
        <authorList>
            <person name="Miyazaki M."/>
            <person name="Nogi Y."/>
            <person name="Fujiwara Y."/>
            <person name="Kawato M."/>
            <person name="Kubokawa K."/>
            <person name="Horikoshi K."/>
        </authorList>
    </citation>
    <scope>NUCLEOTIDE SEQUENCE [LARGE SCALE GENOMIC DNA]</scope>
    <source>
        <strain evidence="3 4">JAMM 1380</strain>
    </source>
</reference>
<keyword evidence="1" id="KW-0472">Membrane</keyword>
<proteinExistence type="predicted"/>
<keyword evidence="1" id="KW-1133">Transmembrane helix</keyword>